<dbReference type="KEGG" id="glz:GLAREA_00057"/>
<dbReference type="SUPFAM" id="SSF88697">
    <property type="entry name" value="PUA domain-like"/>
    <property type="match status" value="1"/>
</dbReference>
<dbReference type="GO" id="GO:0044027">
    <property type="term" value="P:negative regulation of gene expression via chromosomal CpG island methylation"/>
    <property type="evidence" value="ECO:0007669"/>
    <property type="project" value="TreeGrafter"/>
</dbReference>
<gene>
    <name evidence="5" type="ORF">GLAREA_00057</name>
</gene>
<dbReference type="GO" id="GO:0016567">
    <property type="term" value="P:protein ubiquitination"/>
    <property type="evidence" value="ECO:0007669"/>
    <property type="project" value="TreeGrafter"/>
</dbReference>
<dbReference type="GO" id="GO:0005634">
    <property type="term" value="C:nucleus"/>
    <property type="evidence" value="ECO:0007669"/>
    <property type="project" value="UniProtKB-SubCell"/>
</dbReference>
<feature type="compositionally biased region" description="Low complexity" evidence="3">
    <location>
        <begin position="10"/>
        <end position="38"/>
    </location>
</feature>
<dbReference type="Pfam" id="PF02182">
    <property type="entry name" value="SAD_SRA"/>
    <property type="match status" value="1"/>
</dbReference>
<evidence type="ECO:0000256" key="1">
    <source>
        <dbReference type="ARBA" id="ARBA00023242"/>
    </source>
</evidence>
<feature type="domain" description="YDG" evidence="4">
    <location>
        <begin position="282"/>
        <end position="421"/>
    </location>
</feature>
<feature type="region of interest" description="Disordered" evidence="3">
    <location>
        <begin position="204"/>
        <end position="234"/>
    </location>
</feature>
<name>S3CVB4_GLAL2</name>
<dbReference type="PANTHER" id="PTHR14140">
    <property type="entry name" value="E3 UBIQUITIN-PROTEIN LIGASE UHRF-RELATED"/>
    <property type="match status" value="1"/>
</dbReference>
<sequence>MPYVHDAAGNASIHSATNAASASNSPRRTNPRSSAPTSEFSRVDTLNSPTRGEMNMNEMAVLQNNEVIMGNTDESNFEVKEEILDEVKPEVTELQAEIARLAAPYLDNLSTFQANAENMRAISFMALKMKRSGSAARVDDSEWSRLVLSLYTWANVEMTPEVKEATHVFGILKAIKKPEHNFPEHYQRIATSLFDDFEAINWGAPAPPPPSPRTTTARSSSNNQTATLGSVRTFKPSPNDPIWGDAGIMHHILKIRKVTTTGTGRTSYRIDPAFTSKSPKVYGHNGIAIGTCWPLQITCLRDGVHGHMQAGIHGGSNGAYSILISTGYDDDKDTGDEIWYSDASANRAANETVNASSAGRENLLASINTRNPVRVIRKDTGKWSGAPRKGFRYDGLYRVTGYVEQTRKSGAGKFFIFRLVRCGEQDPIRRDLPTMTMAREFERVGEGF</sequence>
<evidence type="ECO:0000259" key="4">
    <source>
        <dbReference type="PROSITE" id="PS51015"/>
    </source>
</evidence>
<dbReference type="InterPro" id="IPR003105">
    <property type="entry name" value="SRA_YDG"/>
</dbReference>
<dbReference type="PROSITE" id="PS51015">
    <property type="entry name" value="YDG"/>
    <property type="match status" value="1"/>
</dbReference>
<organism evidence="5 6">
    <name type="scientific">Glarea lozoyensis (strain ATCC 20868 / MF5171)</name>
    <dbReference type="NCBI Taxonomy" id="1116229"/>
    <lineage>
        <taxon>Eukaryota</taxon>
        <taxon>Fungi</taxon>
        <taxon>Dikarya</taxon>
        <taxon>Ascomycota</taxon>
        <taxon>Pezizomycotina</taxon>
        <taxon>Leotiomycetes</taxon>
        <taxon>Helotiales</taxon>
        <taxon>Helotiaceae</taxon>
        <taxon>Glarea</taxon>
    </lineage>
</organism>
<dbReference type="OrthoDB" id="2270193at2759"/>
<evidence type="ECO:0000313" key="6">
    <source>
        <dbReference type="Proteomes" id="UP000016922"/>
    </source>
</evidence>
<dbReference type="InterPro" id="IPR036987">
    <property type="entry name" value="SRA-YDG_sf"/>
</dbReference>
<protein>
    <recommendedName>
        <fullName evidence="4">YDG domain-containing protein</fullName>
    </recommendedName>
</protein>
<proteinExistence type="predicted"/>
<keyword evidence="1 2" id="KW-0539">Nucleus</keyword>
<evidence type="ECO:0000313" key="5">
    <source>
        <dbReference type="EMBL" id="EPE28899.1"/>
    </source>
</evidence>
<dbReference type="STRING" id="1116229.S3CVB4"/>
<dbReference type="eggNOG" id="ENOG502QRDQ">
    <property type="taxonomic scope" value="Eukaryota"/>
</dbReference>
<dbReference type="OMA" id="RSANCAW"/>
<dbReference type="EMBL" id="KE145367">
    <property type="protein sequence ID" value="EPE28899.1"/>
    <property type="molecule type" value="Genomic_DNA"/>
</dbReference>
<dbReference type="Gene3D" id="2.30.280.10">
    <property type="entry name" value="SRA-YDG"/>
    <property type="match status" value="1"/>
</dbReference>
<dbReference type="AlphaFoldDB" id="S3CVB4"/>
<dbReference type="InterPro" id="IPR015947">
    <property type="entry name" value="PUA-like_sf"/>
</dbReference>
<dbReference type="Proteomes" id="UP000016922">
    <property type="component" value="Unassembled WGS sequence"/>
</dbReference>
<dbReference type="PANTHER" id="PTHR14140:SF27">
    <property type="entry name" value="OS04G0289800 PROTEIN"/>
    <property type="match status" value="1"/>
</dbReference>
<dbReference type="GO" id="GO:0061630">
    <property type="term" value="F:ubiquitin protein ligase activity"/>
    <property type="evidence" value="ECO:0007669"/>
    <property type="project" value="TreeGrafter"/>
</dbReference>
<evidence type="ECO:0000256" key="3">
    <source>
        <dbReference type="SAM" id="MobiDB-lite"/>
    </source>
</evidence>
<feature type="compositionally biased region" description="Low complexity" evidence="3">
    <location>
        <begin position="213"/>
        <end position="227"/>
    </location>
</feature>
<keyword evidence="6" id="KW-1185">Reference proteome</keyword>
<accession>S3CVB4</accession>
<dbReference type="GeneID" id="19459117"/>
<dbReference type="HOGENOM" id="CLU_033920_0_0_1"/>
<evidence type="ECO:0000256" key="2">
    <source>
        <dbReference type="PROSITE-ProRule" id="PRU00358"/>
    </source>
</evidence>
<dbReference type="InterPro" id="IPR045134">
    <property type="entry name" value="UHRF1/2-like"/>
</dbReference>
<dbReference type="RefSeq" id="XP_008083008.1">
    <property type="nucleotide sequence ID" value="XM_008084817.1"/>
</dbReference>
<comment type="subcellular location">
    <subcellularLocation>
        <location evidence="2">Nucleus</location>
    </subcellularLocation>
</comment>
<reference evidence="5 6" key="1">
    <citation type="journal article" date="2013" name="BMC Genomics">
        <title>Genomics-driven discovery of the pneumocandin biosynthetic gene cluster in the fungus Glarea lozoyensis.</title>
        <authorList>
            <person name="Chen L."/>
            <person name="Yue Q."/>
            <person name="Zhang X."/>
            <person name="Xiang M."/>
            <person name="Wang C."/>
            <person name="Li S."/>
            <person name="Che Y."/>
            <person name="Ortiz-Lopez F.J."/>
            <person name="Bills G.F."/>
            <person name="Liu X."/>
            <person name="An Z."/>
        </authorList>
    </citation>
    <scope>NUCLEOTIDE SEQUENCE [LARGE SCALE GENOMIC DNA]</scope>
    <source>
        <strain evidence="6">ATCC 20868 / MF5171</strain>
    </source>
</reference>
<dbReference type="SMART" id="SM00466">
    <property type="entry name" value="SRA"/>
    <property type="match status" value="1"/>
</dbReference>
<feature type="region of interest" description="Disordered" evidence="3">
    <location>
        <begin position="1"/>
        <end position="53"/>
    </location>
</feature>